<organism evidence="2 3">
    <name type="scientific">Paraclostridium tenue</name>
    <dbReference type="NCBI Taxonomy" id="1737"/>
    <lineage>
        <taxon>Bacteria</taxon>
        <taxon>Bacillati</taxon>
        <taxon>Bacillota</taxon>
        <taxon>Clostridia</taxon>
        <taxon>Peptostreptococcales</taxon>
        <taxon>Peptostreptococcaceae</taxon>
        <taxon>Paraclostridium</taxon>
    </lineage>
</organism>
<keyword evidence="3" id="KW-1185">Reference proteome</keyword>
<proteinExistence type="predicted"/>
<reference evidence="3" key="1">
    <citation type="journal article" date="2019" name="Int. J. Syst. Evol. Microbiol.">
        <title>The Global Catalogue of Microorganisms (GCM) 10K type strain sequencing project: providing services to taxonomists for standard genome sequencing and annotation.</title>
        <authorList>
            <consortium name="The Broad Institute Genomics Platform"/>
            <consortium name="The Broad Institute Genome Sequencing Center for Infectious Disease"/>
            <person name="Wu L."/>
            <person name="Ma J."/>
        </authorList>
    </citation>
    <scope>NUCLEOTIDE SEQUENCE [LARGE SCALE GENOMIC DNA]</scope>
    <source>
        <strain evidence="3">JCM 6486</strain>
    </source>
</reference>
<protein>
    <submittedName>
        <fullName evidence="2">Uncharacterized protein</fullName>
    </submittedName>
</protein>
<evidence type="ECO:0000256" key="1">
    <source>
        <dbReference type="SAM" id="Phobius"/>
    </source>
</evidence>
<evidence type="ECO:0000313" key="2">
    <source>
        <dbReference type="EMBL" id="GAA0866129.1"/>
    </source>
</evidence>
<keyword evidence="1" id="KW-0812">Transmembrane</keyword>
<evidence type="ECO:0000313" key="3">
    <source>
        <dbReference type="Proteomes" id="UP001400965"/>
    </source>
</evidence>
<gene>
    <name evidence="2" type="ORF">GCM10008917_26340</name>
</gene>
<feature type="transmembrane region" description="Helical" evidence="1">
    <location>
        <begin position="20"/>
        <end position="39"/>
    </location>
</feature>
<keyword evidence="1" id="KW-0472">Membrane</keyword>
<accession>A0ABP3XQ05</accession>
<sequence length="62" mass="7318">MIKKYISAPISLENDLNFSFMIVIGWFKLVFLFLIFLPLDTYSIIDNIQTLNINVLLLNIFY</sequence>
<name>A0ABP3XQ05_9FIRM</name>
<keyword evidence="1" id="KW-1133">Transmembrane helix</keyword>
<comment type="caution">
    <text evidence="2">The sequence shown here is derived from an EMBL/GenBank/DDBJ whole genome shotgun (WGS) entry which is preliminary data.</text>
</comment>
<dbReference type="Proteomes" id="UP001400965">
    <property type="component" value="Unassembled WGS sequence"/>
</dbReference>
<dbReference type="EMBL" id="BAAACP010000023">
    <property type="protein sequence ID" value="GAA0866129.1"/>
    <property type="molecule type" value="Genomic_DNA"/>
</dbReference>